<dbReference type="EMBL" id="CAJVPS010004811">
    <property type="protein sequence ID" value="CAG8608326.1"/>
    <property type="molecule type" value="Genomic_DNA"/>
</dbReference>
<evidence type="ECO:0000313" key="2">
    <source>
        <dbReference type="EMBL" id="CAG8608326.1"/>
    </source>
</evidence>
<accession>A0A9N9CNM7</accession>
<gene>
    <name evidence="2" type="ORF">ALEPTO_LOCUS8454</name>
</gene>
<protein>
    <submittedName>
        <fullName evidence="2">3459_t:CDS:1</fullName>
    </submittedName>
</protein>
<name>A0A9N9CNM7_9GLOM</name>
<dbReference type="Proteomes" id="UP000789508">
    <property type="component" value="Unassembled WGS sequence"/>
</dbReference>
<keyword evidence="3" id="KW-1185">Reference proteome</keyword>
<evidence type="ECO:0000256" key="1">
    <source>
        <dbReference type="SAM" id="MobiDB-lite"/>
    </source>
</evidence>
<proteinExistence type="predicted"/>
<organism evidence="2 3">
    <name type="scientific">Ambispora leptoticha</name>
    <dbReference type="NCBI Taxonomy" id="144679"/>
    <lineage>
        <taxon>Eukaryota</taxon>
        <taxon>Fungi</taxon>
        <taxon>Fungi incertae sedis</taxon>
        <taxon>Mucoromycota</taxon>
        <taxon>Glomeromycotina</taxon>
        <taxon>Glomeromycetes</taxon>
        <taxon>Archaeosporales</taxon>
        <taxon>Ambisporaceae</taxon>
        <taxon>Ambispora</taxon>
    </lineage>
</organism>
<comment type="caution">
    <text evidence="2">The sequence shown here is derived from an EMBL/GenBank/DDBJ whole genome shotgun (WGS) entry which is preliminary data.</text>
</comment>
<sequence length="122" mass="13535">MSLTKVVEIDLNVKTTAATELVESKEPESKELESKEPASKELESKEPASKEPESKEPESKETAPKETVPKCESAPPILIAPIITNSYSLCNNNKADTPKNICYLHCPEVIQKRLSKDELLQK</sequence>
<reference evidence="2" key="1">
    <citation type="submission" date="2021-06" db="EMBL/GenBank/DDBJ databases">
        <authorList>
            <person name="Kallberg Y."/>
            <person name="Tangrot J."/>
            <person name="Rosling A."/>
        </authorList>
    </citation>
    <scope>NUCLEOTIDE SEQUENCE</scope>
    <source>
        <strain evidence="2">FL130A</strain>
    </source>
</reference>
<feature type="compositionally biased region" description="Basic and acidic residues" evidence="1">
    <location>
        <begin position="22"/>
        <end position="69"/>
    </location>
</feature>
<dbReference type="AlphaFoldDB" id="A0A9N9CNM7"/>
<feature type="region of interest" description="Disordered" evidence="1">
    <location>
        <begin position="20"/>
        <end position="72"/>
    </location>
</feature>
<feature type="non-terminal residue" evidence="2">
    <location>
        <position position="122"/>
    </location>
</feature>
<evidence type="ECO:0000313" key="3">
    <source>
        <dbReference type="Proteomes" id="UP000789508"/>
    </source>
</evidence>